<evidence type="ECO:0000256" key="2">
    <source>
        <dbReference type="ARBA" id="ARBA00012438"/>
    </source>
</evidence>
<dbReference type="GO" id="GO:0000155">
    <property type="term" value="F:phosphorelay sensor kinase activity"/>
    <property type="evidence" value="ECO:0007669"/>
    <property type="project" value="InterPro"/>
</dbReference>
<reference evidence="17 18" key="1">
    <citation type="journal article" date="2015" name="Genome Biol. Evol.">
        <title>Comparative Genomics of a Bacterivorous Green Alga Reveals Evolutionary Causalities and Consequences of Phago-Mixotrophic Mode of Nutrition.</title>
        <authorList>
            <person name="Burns J.A."/>
            <person name="Paasch A."/>
            <person name="Narechania A."/>
            <person name="Kim E."/>
        </authorList>
    </citation>
    <scope>NUCLEOTIDE SEQUENCE [LARGE SCALE GENOMIC DNA]</scope>
    <source>
        <strain evidence="17 18">PLY_AMNH</strain>
    </source>
</reference>
<dbReference type="InterPro" id="IPR001610">
    <property type="entry name" value="PAC"/>
</dbReference>
<keyword evidence="5" id="KW-0716">Sensory transduction</keyword>
<evidence type="ECO:0000259" key="13">
    <source>
        <dbReference type="PROSITE" id="PS50109"/>
    </source>
</evidence>
<gene>
    <name evidence="17" type="ORF">CYMTET_41871</name>
</gene>
<accession>A0AAE0C587</accession>
<dbReference type="CDD" id="cd17546">
    <property type="entry name" value="REC_hyHK_CKI1_RcsC-like"/>
    <property type="match status" value="1"/>
</dbReference>
<keyword evidence="4 11" id="KW-0597">Phosphoprotein</keyword>
<feature type="domain" description="Response regulatory" evidence="14">
    <location>
        <begin position="1175"/>
        <end position="1292"/>
    </location>
</feature>
<dbReference type="SUPFAM" id="SSF55785">
    <property type="entry name" value="PYP-like sensor domain (PAS domain)"/>
    <property type="match status" value="5"/>
</dbReference>
<dbReference type="InterPro" id="IPR036097">
    <property type="entry name" value="HisK_dim/P_sf"/>
</dbReference>
<feature type="domain" description="PAS" evidence="15">
    <location>
        <begin position="503"/>
        <end position="559"/>
    </location>
</feature>
<name>A0AAE0C587_9CHLO</name>
<keyword evidence="3" id="KW-0157">Chromophore</keyword>
<evidence type="ECO:0000256" key="6">
    <source>
        <dbReference type="ARBA" id="ARBA00022679"/>
    </source>
</evidence>
<feature type="domain" description="PAS" evidence="15">
    <location>
        <begin position="258"/>
        <end position="328"/>
    </location>
</feature>
<dbReference type="PANTHER" id="PTHR45339:SF5">
    <property type="entry name" value="HISTIDINE KINASE"/>
    <property type="match status" value="1"/>
</dbReference>
<evidence type="ECO:0000259" key="15">
    <source>
        <dbReference type="PROSITE" id="PS50112"/>
    </source>
</evidence>
<dbReference type="Pfam" id="PF02518">
    <property type="entry name" value="HATPase_c"/>
    <property type="match status" value="1"/>
</dbReference>
<feature type="region of interest" description="Disordered" evidence="12">
    <location>
        <begin position="904"/>
        <end position="928"/>
    </location>
</feature>
<dbReference type="CDD" id="cd16922">
    <property type="entry name" value="HATPase_EvgS-ArcB-TorS-like"/>
    <property type="match status" value="1"/>
</dbReference>
<dbReference type="GO" id="GO:0009637">
    <property type="term" value="P:response to blue light"/>
    <property type="evidence" value="ECO:0007669"/>
    <property type="project" value="UniProtKB-ARBA"/>
</dbReference>
<dbReference type="PRINTS" id="PR00344">
    <property type="entry name" value="BCTRLSENSOR"/>
</dbReference>
<dbReference type="PROSITE" id="PS50110">
    <property type="entry name" value="RESPONSE_REGULATORY"/>
    <property type="match status" value="1"/>
</dbReference>
<evidence type="ECO:0000256" key="4">
    <source>
        <dbReference type="ARBA" id="ARBA00022553"/>
    </source>
</evidence>
<dbReference type="Proteomes" id="UP001190700">
    <property type="component" value="Unassembled WGS sequence"/>
</dbReference>
<feature type="domain" description="PAS" evidence="15">
    <location>
        <begin position="141"/>
        <end position="205"/>
    </location>
</feature>
<evidence type="ECO:0000256" key="5">
    <source>
        <dbReference type="ARBA" id="ARBA00022606"/>
    </source>
</evidence>
<dbReference type="InterPro" id="IPR001789">
    <property type="entry name" value="Sig_transdc_resp-reg_receiver"/>
</dbReference>
<comment type="caution">
    <text evidence="17">The sequence shown here is derived from an EMBL/GenBank/DDBJ whole genome shotgun (WGS) entry which is preliminary data.</text>
</comment>
<protein>
    <recommendedName>
        <fullName evidence="2">histidine kinase</fullName>
        <ecNumber evidence="2">2.7.13.3</ecNumber>
    </recommendedName>
</protein>
<dbReference type="Pfam" id="PF00989">
    <property type="entry name" value="PAS"/>
    <property type="match status" value="1"/>
</dbReference>
<evidence type="ECO:0000256" key="3">
    <source>
        <dbReference type="ARBA" id="ARBA00022543"/>
    </source>
</evidence>
<evidence type="ECO:0000256" key="1">
    <source>
        <dbReference type="ARBA" id="ARBA00000085"/>
    </source>
</evidence>
<dbReference type="SMART" id="SM00387">
    <property type="entry name" value="HATPase_c"/>
    <property type="match status" value="1"/>
</dbReference>
<dbReference type="Gene3D" id="3.30.565.10">
    <property type="entry name" value="Histidine kinase-like ATPase, C-terminal domain"/>
    <property type="match status" value="1"/>
</dbReference>
<dbReference type="InterPro" id="IPR000014">
    <property type="entry name" value="PAS"/>
</dbReference>
<dbReference type="Gene3D" id="3.40.50.2300">
    <property type="match status" value="1"/>
</dbReference>
<dbReference type="PROSITE" id="PS50113">
    <property type="entry name" value="PAC"/>
    <property type="match status" value="3"/>
</dbReference>
<feature type="domain" description="PAS" evidence="15">
    <location>
        <begin position="391"/>
        <end position="458"/>
    </location>
</feature>
<evidence type="ECO:0000256" key="9">
    <source>
        <dbReference type="ARBA" id="ARBA00022840"/>
    </source>
</evidence>
<dbReference type="InterPro" id="IPR011006">
    <property type="entry name" value="CheY-like_superfamily"/>
</dbReference>
<dbReference type="SUPFAM" id="SSF55874">
    <property type="entry name" value="ATPase domain of HSP90 chaperone/DNA topoisomerase II/histidine kinase"/>
    <property type="match status" value="1"/>
</dbReference>
<dbReference type="InterPro" id="IPR005467">
    <property type="entry name" value="His_kinase_dom"/>
</dbReference>
<dbReference type="FunFam" id="1.10.287.130:FF:000002">
    <property type="entry name" value="Two-component osmosensing histidine kinase"/>
    <property type="match status" value="1"/>
</dbReference>
<proteinExistence type="predicted"/>
<feature type="modified residue" description="4-aspartylphosphate" evidence="11">
    <location>
        <position position="1224"/>
    </location>
</feature>
<dbReference type="SUPFAM" id="SSF47384">
    <property type="entry name" value="Homodimeric domain of signal transducing histidine kinase"/>
    <property type="match status" value="1"/>
</dbReference>
<dbReference type="Gene3D" id="3.30.450.20">
    <property type="entry name" value="PAS domain"/>
    <property type="match status" value="5"/>
</dbReference>
<dbReference type="NCBIfam" id="TIGR00229">
    <property type="entry name" value="sensory_box"/>
    <property type="match status" value="5"/>
</dbReference>
<dbReference type="CDD" id="cd00082">
    <property type="entry name" value="HisKA"/>
    <property type="match status" value="1"/>
</dbReference>
<evidence type="ECO:0000313" key="17">
    <source>
        <dbReference type="EMBL" id="KAK3248666.1"/>
    </source>
</evidence>
<keyword evidence="10" id="KW-0902">Two-component regulatory system</keyword>
<dbReference type="PANTHER" id="PTHR45339">
    <property type="entry name" value="HYBRID SIGNAL TRANSDUCTION HISTIDINE KINASE J"/>
    <property type="match status" value="1"/>
</dbReference>
<dbReference type="InterPro" id="IPR035965">
    <property type="entry name" value="PAS-like_dom_sf"/>
</dbReference>
<evidence type="ECO:0000313" key="18">
    <source>
        <dbReference type="Proteomes" id="UP001190700"/>
    </source>
</evidence>
<keyword evidence="8" id="KW-0418">Kinase</keyword>
<organism evidence="17 18">
    <name type="scientific">Cymbomonas tetramitiformis</name>
    <dbReference type="NCBI Taxonomy" id="36881"/>
    <lineage>
        <taxon>Eukaryota</taxon>
        <taxon>Viridiplantae</taxon>
        <taxon>Chlorophyta</taxon>
        <taxon>Pyramimonadophyceae</taxon>
        <taxon>Pyramimonadales</taxon>
        <taxon>Pyramimonadaceae</taxon>
        <taxon>Cymbomonas</taxon>
    </lineage>
</organism>
<feature type="domain" description="PAC" evidence="16">
    <location>
        <begin position="584"/>
        <end position="639"/>
    </location>
</feature>
<dbReference type="Pfam" id="PF13426">
    <property type="entry name" value="PAS_9"/>
    <property type="match status" value="4"/>
</dbReference>
<keyword evidence="3" id="KW-0675">Receptor</keyword>
<dbReference type="GO" id="GO:0005524">
    <property type="term" value="F:ATP binding"/>
    <property type="evidence" value="ECO:0007669"/>
    <property type="project" value="UniProtKB-KW"/>
</dbReference>
<dbReference type="InterPro" id="IPR013767">
    <property type="entry name" value="PAS_fold"/>
</dbReference>
<dbReference type="PROSITE" id="PS50112">
    <property type="entry name" value="PAS"/>
    <property type="match status" value="5"/>
</dbReference>
<dbReference type="InterPro" id="IPR036890">
    <property type="entry name" value="HATPase_C_sf"/>
</dbReference>
<dbReference type="GO" id="GO:0009881">
    <property type="term" value="F:photoreceptor activity"/>
    <property type="evidence" value="ECO:0007669"/>
    <property type="project" value="UniProtKB-KW"/>
</dbReference>
<dbReference type="SMART" id="SM00448">
    <property type="entry name" value="REC"/>
    <property type="match status" value="1"/>
</dbReference>
<evidence type="ECO:0000256" key="10">
    <source>
        <dbReference type="ARBA" id="ARBA00023012"/>
    </source>
</evidence>
<evidence type="ECO:0000256" key="7">
    <source>
        <dbReference type="ARBA" id="ARBA00022741"/>
    </source>
</evidence>
<dbReference type="CDD" id="cd00130">
    <property type="entry name" value="PAS"/>
    <property type="match status" value="5"/>
</dbReference>
<evidence type="ECO:0000259" key="16">
    <source>
        <dbReference type="PROSITE" id="PS50113"/>
    </source>
</evidence>
<feature type="domain" description="Histidine kinase" evidence="13">
    <location>
        <begin position="660"/>
        <end position="886"/>
    </location>
</feature>
<evidence type="ECO:0000256" key="12">
    <source>
        <dbReference type="SAM" id="MobiDB-lite"/>
    </source>
</evidence>
<dbReference type="SUPFAM" id="SSF52172">
    <property type="entry name" value="CheY-like"/>
    <property type="match status" value="1"/>
</dbReference>
<dbReference type="InterPro" id="IPR004358">
    <property type="entry name" value="Sig_transdc_His_kin-like_C"/>
</dbReference>
<evidence type="ECO:0000256" key="8">
    <source>
        <dbReference type="ARBA" id="ARBA00022777"/>
    </source>
</evidence>
<keyword evidence="9" id="KW-0067">ATP-binding</keyword>
<dbReference type="SMART" id="SM00086">
    <property type="entry name" value="PAC"/>
    <property type="match status" value="3"/>
</dbReference>
<dbReference type="PROSITE" id="PS50109">
    <property type="entry name" value="HIS_KIN"/>
    <property type="match status" value="1"/>
</dbReference>
<feature type="domain" description="PAC" evidence="16">
    <location>
        <begin position="208"/>
        <end position="261"/>
    </location>
</feature>
<dbReference type="SMART" id="SM00091">
    <property type="entry name" value="PAS"/>
    <property type="match status" value="5"/>
</dbReference>
<dbReference type="SMART" id="SM00388">
    <property type="entry name" value="HisKA"/>
    <property type="match status" value="1"/>
</dbReference>
<dbReference type="FunFam" id="3.30.565.10:FF:000010">
    <property type="entry name" value="Sensor histidine kinase RcsC"/>
    <property type="match status" value="1"/>
</dbReference>
<dbReference type="Pfam" id="PF00072">
    <property type="entry name" value="Response_reg"/>
    <property type="match status" value="1"/>
</dbReference>
<keyword evidence="18" id="KW-1185">Reference proteome</keyword>
<dbReference type="Pfam" id="PF00512">
    <property type="entry name" value="HisKA"/>
    <property type="match status" value="1"/>
</dbReference>
<evidence type="ECO:0000259" key="14">
    <source>
        <dbReference type="PROSITE" id="PS50110"/>
    </source>
</evidence>
<feature type="domain" description="PAC" evidence="16">
    <location>
        <begin position="459"/>
        <end position="513"/>
    </location>
</feature>
<keyword evidence="6" id="KW-0808">Transferase</keyword>
<comment type="catalytic activity">
    <reaction evidence="1">
        <text>ATP + protein L-histidine = ADP + protein N-phospho-L-histidine.</text>
        <dbReference type="EC" id="2.7.13.3"/>
    </reaction>
</comment>
<keyword evidence="7" id="KW-0547">Nucleotide-binding</keyword>
<dbReference type="InterPro" id="IPR003661">
    <property type="entry name" value="HisK_dim/P_dom"/>
</dbReference>
<dbReference type="Gene3D" id="1.10.287.130">
    <property type="match status" value="1"/>
</dbReference>
<dbReference type="InterPro" id="IPR000700">
    <property type="entry name" value="PAS-assoc_C"/>
</dbReference>
<keyword evidence="3" id="KW-0600">Photoreceptor protein</keyword>
<dbReference type="EMBL" id="LGRX02027897">
    <property type="protein sequence ID" value="KAK3248666.1"/>
    <property type="molecule type" value="Genomic_DNA"/>
</dbReference>
<dbReference type="GO" id="GO:0006355">
    <property type="term" value="P:regulation of DNA-templated transcription"/>
    <property type="evidence" value="ECO:0007669"/>
    <property type="project" value="InterPro"/>
</dbReference>
<feature type="compositionally biased region" description="Polar residues" evidence="12">
    <location>
        <begin position="904"/>
        <end position="915"/>
    </location>
</feature>
<dbReference type="InterPro" id="IPR003594">
    <property type="entry name" value="HATPase_dom"/>
</dbReference>
<feature type="domain" description="PAS" evidence="15">
    <location>
        <begin position="8"/>
        <end position="73"/>
    </location>
</feature>
<dbReference type="EC" id="2.7.13.3" evidence="2"/>
<evidence type="ECO:0000256" key="11">
    <source>
        <dbReference type="PROSITE-ProRule" id="PRU00169"/>
    </source>
</evidence>
<sequence>MFQHLQDRALHHLPDSIFVVNCEHKLAFVNDSFEKLTLYSSTEVLGRSLASVLGYKSADSDSALVLKHSLEGDTEVEVVVQLRRKDETSFWSRLTLSSFKVDPPREPNDAISAYKVGVLKGFDPDNKQHSEPSVTIGCARESLRESIIITDCNLPDNRIIYTNAAFLGMTGFERADVLGKSCDFLQGPKTDKEAVKHMREALAQGQAHTAQLVSYRKDGTPLHTLINMSPIIDPKTNKVTHFIGVHTDVTEAVQHKADLELHNDALQHIHEGVVVMTSKEHIRFVNQSMCKLSGCPGEQLLNGNFSSLLSADTDQQVLDKMRAALEKNEQFTGELLLSQPASKGTCPVKISINPMSCNTTHATEEAMYVATLKDLTGRTLKSESEMVMCNRAFAAATDGIIITEPNLPDHPIVYCNKNFEYLTGYTSAEILGRNCRFLQGPESDKDAVARMRNGISEQVSVSAEVINYKKDGTKFWNQVSLTPVRDEHNKIVNWVGLLSDVTSRKEMERAVELRDRAMSALAEGICITDPHLPDNPVVYVNAAFERITGYSRSDVIGTNCRFLQCADTCPAALLRLRTAIKQEQEVVVELLNRRKNGEPFWNLLRVTPVHDPHTGQLMQFIGVQSDITELIMRKQAEEQLLQAKEAAENAMEAKSMFLANMSHEIRTPLNGMIAVSQLLLDSDLSTEQKELVKIIMHSGDSLLHILGSILDFSKIDHGSIEMERAVVGMRDTMESVFEMISVKAAEKNIDLAYSYPADCQYVMGDPIRIRQVLANILSNAVKFTEKGHIVLKLTTKIVEPEDGHGSSRVHLHFACSDTGIGICQESIGELFSAFRQGNSTMARRYGGTGLGLAISSRLAGMMGGKIWVESEVGIGSTFFVTLILDVAQAGMLPSHVPIMSTPNKLGAQTSHNSAARLSDLGEPSRDAEEDARLLEGAHILVVSEYAKTAAQIAESAWHWQVTTHRMDLEALSPATPTGITSLLGGALRAYHGKEEPGAPLLCILVDEELFKGSCSGPGHLVEHQENLWFRDERKNQLVMVIMLKRKKLQCTLQAITFTCSSVSLPVMHSRLQCALVEAVTASREMLSQETSSVAEAASGMSAPICSANGATSDFQQSSGCVESTNLSRSWSAVSMSRPLLSKRKRSAEYQGSCTSRQDLSDERMADNTPVKQHLRILVAEDNIVNQHVIKRILQHKKHDVKVVDNGLLVLDALEKDDFDIILMDIHMPEMDGIEASRQIKLRFPLHRQPHIFALSADIMDRTKNACEDVGIKGFIAKPFRIEHIDQLLECYE</sequence>